<protein>
    <submittedName>
        <fullName evidence="3">Tripartite tricarboxylate transporter TctB family protein</fullName>
    </submittedName>
</protein>
<keyword evidence="1" id="KW-0472">Membrane</keyword>
<evidence type="ECO:0000313" key="3">
    <source>
        <dbReference type="EMBL" id="MFD2143113.1"/>
    </source>
</evidence>
<keyword evidence="1" id="KW-1133">Transmembrane helix</keyword>
<evidence type="ECO:0000313" key="4">
    <source>
        <dbReference type="Proteomes" id="UP001597299"/>
    </source>
</evidence>
<feature type="transmembrane region" description="Helical" evidence="1">
    <location>
        <begin position="43"/>
        <end position="66"/>
    </location>
</feature>
<dbReference type="EMBL" id="JBHUHD010000001">
    <property type="protein sequence ID" value="MFD2143113.1"/>
    <property type="molecule type" value="Genomic_DNA"/>
</dbReference>
<organism evidence="3 4">
    <name type="scientific">Ancylobacter oerskovii</name>
    <dbReference type="NCBI Taxonomy" id="459519"/>
    <lineage>
        <taxon>Bacteria</taxon>
        <taxon>Pseudomonadati</taxon>
        <taxon>Pseudomonadota</taxon>
        <taxon>Alphaproteobacteria</taxon>
        <taxon>Hyphomicrobiales</taxon>
        <taxon>Xanthobacteraceae</taxon>
        <taxon>Ancylobacter</taxon>
    </lineage>
</organism>
<name>A0ABW4Z3U2_9HYPH</name>
<feature type="transmembrane region" description="Helical" evidence="1">
    <location>
        <begin position="127"/>
        <end position="148"/>
    </location>
</feature>
<feature type="domain" description="DUF1468" evidence="2">
    <location>
        <begin position="13"/>
        <end position="152"/>
    </location>
</feature>
<evidence type="ECO:0000256" key="1">
    <source>
        <dbReference type="SAM" id="Phobius"/>
    </source>
</evidence>
<evidence type="ECO:0000259" key="2">
    <source>
        <dbReference type="Pfam" id="PF07331"/>
    </source>
</evidence>
<feature type="transmembrane region" description="Helical" evidence="1">
    <location>
        <begin position="12"/>
        <end position="31"/>
    </location>
</feature>
<gene>
    <name evidence="3" type="ORF">ACFSNC_22130</name>
</gene>
<dbReference type="Pfam" id="PF07331">
    <property type="entry name" value="TctB"/>
    <property type="match status" value="1"/>
</dbReference>
<proteinExistence type="predicted"/>
<dbReference type="RefSeq" id="WP_213355868.1">
    <property type="nucleotide sequence ID" value="NZ_JAHBGB010000044.1"/>
</dbReference>
<dbReference type="InterPro" id="IPR009936">
    <property type="entry name" value="DUF1468"/>
</dbReference>
<comment type="caution">
    <text evidence="3">The sequence shown here is derived from an EMBL/GenBank/DDBJ whole genome shotgun (WGS) entry which is preliminary data.</text>
</comment>
<reference evidence="4" key="1">
    <citation type="journal article" date="2019" name="Int. J. Syst. Evol. Microbiol.">
        <title>The Global Catalogue of Microorganisms (GCM) 10K type strain sequencing project: providing services to taxonomists for standard genome sequencing and annotation.</title>
        <authorList>
            <consortium name="The Broad Institute Genomics Platform"/>
            <consortium name="The Broad Institute Genome Sequencing Center for Infectious Disease"/>
            <person name="Wu L."/>
            <person name="Ma J."/>
        </authorList>
    </citation>
    <scope>NUCLEOTIDE SEQUENCE [LARGE SCALE GENOMIC DNA]</scope>
    <source>
        <strain evidence="4">CCM 7435</strain>
    </source>
</reference>
<feature type="transmembrane region" description="Helical" evidence="1">
    <location>
        <begin position="86"/>
        <end position="115"/>
    </location>
</feature>
<dbReference type="Proteomes" id="UP001597299">
    <property type="component" value="Unassembled WGS sequence"/>
</dbReference>
<keyword evidence="1" id="KW-0812">Transmembrane</keyword>
<accession>A0ABW4Z3U2</accession>
<keyword evidence="4" id="KW-1185">Reference proteome</keyword>
<sequence>MGRFIRSPKDVGTGLLLIALAAWFAWLGSDLPIGRAIRMGPGYFPLVLCGILAALGLIVLLTGLAFGGDAEADDEAQRIAVPWRGILLVTLSVVVFGLAVAPLGLGPAMGLAVFISSAASRRFSLPGGALMAIIMVAFAWAVFIKGLGLPLPMLGPWLGGY</sequence>